<dbReference type="PANTHER" id="PTHR43133:SF8">
    <property type="entry name" value="RNA POLYMERASE SIGMA FACTOR HI_1459-RELATED"/>
    <property type="match status" value="1"/>
</dbReference>
<dbReference type="InterPro" id="IPR013325">
    <property type="entry name" value="RNA_pol_sigma_r2"/>
</dbReference>
<dbReference type="AlphaFoldDB" id="A0A7Z8Y166"/>
<keyword evidence="8" id="KW-1185">Reference proteome</keyword>
<proteinExistence type="inferred from homology"/>
<organism evidence="7 8">
    <name type="scientific">Brevundimonas mediterranea</name>
    <dbReference type="NCBI Taxonomy" id="74329"/>
    <lineage>
        <taxon>Bacteria</taxon>
        <taxon>Pseudomonadati</taxon>
        <taxon>Pseudomonadota</taxon>
        <taxon>Alphaproteobacteria</taxon>
        <taxon>Caulobacterales</taxon>
        <taxon>Caulobacteraceae</taxon>
        <taxon>Brevundimonas</taxon>
    </lineage>
</organism>
<evidence type="ECO:0000313" key="8">
    <source>
        <dbReference type="Proteomes" id="UP000289220"/>
    </source>
</evidence>
<keyword evidence="3" id="KW-0731">Sigma factor</keyword>
<accession>A0A7Z8Y166</accession>
<dbReference type="InterPro" id="IPR014284">
    <property type="entry name" value="RNA_pol_sigma-70_dom"/>
</dbReference>
<evidence type="ECO:0000256" key="2">
    <source>
        <dbReference type="ARBA" id="ARBA00023015"/>
    </source>
</evidence>
<feature type="domain" description="RNA polymerase sigma-70 region 2" evidence="6">
    <location>
        <begin position="47"/>
        <end position="104"/>
    </location>
</feature>
<dbReference type="Pfam" id="PF04542">
    <property type="entry name" value="Sigma70_r2"/>
    <property type="match status" value="1"/>
</dbReference>
<dbReference type="Gene3D" id="1.10.1740.10">
    <property type="match status" value="1"/>
</dbReference>
<protein>
    <submittedName>
        <fullName evidence="7">ECF RNA polymerase sigma factor SigE</fullName>
    </submittedName>
</protein>
<evidence type="ECO:0000256" key="5">
    <source>
        <dbReference type="ARBA" id="ARBA00023163"/>
    </source>
</evidence>
<dbReference type="EMBL" id="UXHF01000012">
    <property type="protein sequence ID" value="VDC48954.1"/>
    <property type="molecule type" value="Genomic_DNA"/>
</dbReference>
<dbReference type="NCBIfam" id="TIGR02937">
    <property type="entry name" value="sigma70-ECF"/>
    <property type="match status" value="1"/>
</dbReference>
<dbReference type="InterPro" id="IPR039425">
    <property type="entry name" value="RNA_pol_sigma-70-like"/>
</dbReference>
<dbReference type="Gene3D" id="1.10.10.10">
    <property type="entry name" value="Winged helix-like DNA-binding domain superfamily/Winged helix DNA-binding domain"/>
    <property type="match status" value="1"/>
</dbReference>
<evidence type="ECO:0000256" key="4">
    <source>
        <dbReference type="ARBA" id="ARBA00023125"/>
    </source>
</evidence>
<dbReference type="GO" id="GO:0016987">
    <property type="term" value="F:sigma factor activity"/>
    <property type="evidence" value="ECO:0007669"/>
    <property type="project" value="UniProtKB-KW"/>
</dbReference>
<dbReference type="InterPro" id="IPR007627">
    <property type="entry name" value="RNA_pol_sigma70_r2"/>
</dbReference>
<evidence type="ECO:0000256" key="3">
    <source>
        <dbReference type="ARBA" id="ARBA00023082"/>
    </source>
</evidence>
<dbReference type="GO" id="GO:0003677">
    <property type="term" value="F:DNA binding"/>
    <property type="evidence" value="ECO:0007669"/>
    <property type="project" value="UniProtKB-KW"/>
</dbReference>
<dbReference type="SUPFAM" id="SSF88946">
    <property type="entry name" value="Sigma2 domain of RNA polymerase sigma factors"/>
    <property type="match status" value="1"/>
</dbReference>
<comment type="caution">
    <text evidence="7">The sequence shown here is derived from an EMBL/GenBank/DDBJ whole genome shotgun (WGS) entry which is preliminary data.</text>
</comment>
<dbReference type="Proteomes" id="UP000289220">
    <property type="component" value="Unassembled WGS sequence"/>
</dbReference>
<comment type="similarity">
    <text evidence="1">Belongs to the sigma-70 factor family. ECF subfamily.</text>
</comment>
<evidence type="ECO:0000256" key="1">
    <source>
        <dbReference type="ARBA" id="ARBA00010641"/>
    </source>
</evidence>
<dbReference type="PANTHER" id="PTHR43133">
    <property type="entry name" value="RNA POLYMERASE ECF-TYPE SIGMA FACTO"/>
    <property type="match status" value="1"/>
</dbReference>
<evidence type="ECO:0000259" key="6">
    <source>
        <dbReference type="Pfam" id="PF04542"/>
    </source>
</evidence>
<evidence type="ECO:0000313" key="7">
    <source>
        <dbReference type="EMBL" id="VDC48954.1"/>
    </source>
</evidence>
<dbReference type="InterPro" id="IPR013324">
    <property type="entry name" value="RNA_pol_sigma_r3/r4-like"/>
</dbReference>
<gene>
    <name evidence="7" type="primary">sigE_1</name>
    <name evidence="7" type="ORF">BREV_BREV_00940</name>
</gene>
<keyword evidence="2" id="KW-0805">Transcription regulation</keyword>
<sequence length="228" mass="25022">MSLNCASILTAPGTARAPIRLVPASARPEDIHQLVELRLRKGRAGHLRFLRRRLRSQEDAEDVLQEFALKATQGARHLTNPGKIDAWLGIALRNALFDRYRRNASRTRLNEAMLSEFPVPAADDAPEGLDRALQCLAGALDDLGPETAQLLRRAELQETPLKVIAVEMQLTTNNIGVRVHRARAALRERMQARCGACPEPCALAARWRQAVDTAGQASISIISPCDAA</sequence>
<keyword evidence="5" id="KW-0804">Transcription</keyword>
<dbReference type="GO" id="GO:0006352">
    <property type="term" value="P:DNA-templated transcription initiation"/>
    <property type="evidence" value="ECO:0007669"/>
    <property type="project" value="InterPro"/>
</dbReference>
<name>A0A7Z8Y166_9CAUL</name>
<reference evidence="7 8" key="1">
    <citation type="submission" date="2018-11" db="EMBL/GenBank/DDBJ databases">
        <authorList>
            <person name="Peiro R."/>
            <person name="Begona"/>
            <person name="Cbmso G."/>
            <person name="Lopez M."/>
            <person name="Gonzalez S."/>
            <person name="Sacristan E."/>
            <person name="Castillo E."/>
        </authorList>
    </citation>
    <scope>NUCLEOTIDE SEQUENCE [LARGE SCALE GENOMIC DNA]</scope>
    <source>
        <strain evidence="7">Brev_genome</strain>
    </source>
</reference>
<keyword evidence="4" id="KW-0238">DNA-binding</keyword>
<dbReference type="InterPro" id="IPR036388">
    <property type="entry name" value="WH-like_DNA-bd_sf"/>
</dbReference>
<dbReference type="SUPFAM" id="SSF88659">
    <property type="entry name" value="Sigma3 and sigma4 domains of RNA polymerase sigma factors"/>
    <property type="match status" value="1"/>
</dbReference>